<feature type="modified residue" description="N6-(pyridoxal phosphate)lysine" evidence="6">
    <location>
        <position position="257"/>
    </location>
</feature>
<dbReference type="Proteomes" id="UP001177769">
    <property type="component" value="Chromosome"/>
</dbReference>
<reference evidence="8" key="1">
    <citation type="submission" date="2023-01" db="EMBL/GenBank/DDBJ databases">
        <title>Whole genome sequence of Paucibacter sp. S2-9 isolated from pond sediment.</title>
        <authorList>
            <person name="Jung J.Y."/>
        </authorList>
    </citation>
    <scope>NUCLEOTIDE SEQUENCE</scope>
    <source>
        <strain evidence="8">S2-9</strain>
    </source>
</reference>
<evidence type="ECO:0000259" key="7">
    <source>
        <dbReference type="Pfam" id="PF01212"/>
    </source>
</evidence>
<dbReference type="EMBL" id="CP116346">
    <property type="protein sequence ID" value="WIT13639.1"/>
    <property type="molecule type" value="Genomic_DNA"/>
</dbReference>
<dbReference type="RefSeq" id="WP_285234759.1">
    <property type="nucleotide sequence ID" value="NZ_CP116346.1"/>
</dbReference>
<proteinExistence type="inferred from homology"/>
<dbReference type="PANTHER" id="PTHR32325">
    <property type="entry name" value="BETA-ELIMINATING LYASE-LIKE PROTEIN-RELATED"/>
    <property type="match status" value="1"/>
</dbReference>
<keyword evidence="5" id="KW-0456">Lyase</keyword>
<dbReference type="InterPro" id="IPR015422">
    <property type="entry name" value="PyrdxlP-dep_Trfase_small"/>
</dbReference>
<evidence type="ECO:0000256" key="6">
    <source>
        <dbReference type="PIRSR" id="PIRSR611166-50"/>
    </source>
</evidence>
<dbReference type="InterPro" id="IPR015424">
    <property type="entry name" value="PyrdxlP-dep_Trfase"/>
</dbReference>
<comment type="subunit">
    <text evidence="3">Homotetramer.</text>
</comment>
<keyword evidence="9" id="KW-1185">Reference proteome</keyword>
<accession>A0AA95SYG9</accession>
<evidence type="ECO:0000256" key="2">
    <source>
        <dbReference type="ARBA" id="ARBA00009721"/>
    </source>
</evidence>
<evidence type="ECO:0000256" key="3">
    <source>
        <dbReference type="ARBA" id="ARBA00011881"/>
    </source>
</evidence>
<dbReference type="GO" id="GO:0009072">
    <property type="term" value="P:aromatic amino acid metabolic process"/>
    <property type="evidence" value="ECO:0007669"/>
    <property type="project" value="InterPro"/>
</dbReference>
<dbReference type="NCBIfam" id="NF009709">
    <property type="entry name" value="PRK13238.1"/>
    <property type="match status" value="1"/>
</dbReference>
<dbReference type="Pfam" id="PF01212">
    <property type="entry name" value="Beta_elim_lyase"/>
    <property type="match status" value="1"/>
</dbReference>
<dbReference type="AlphaFoldDB" id="A0AA95SYG9"/>
<dbReference type="InterPro" id="IPR018176">
    <property type="entry name" value="Tryptophanase_CS"/>
</dbReference>
<evidence type="ECO:0000256" key="5">
    <source>
        <dbReference type="ARBA" id="ARBA00023239"/>
    </source>
</evidence>
<dbReference type="InterPro" id="IPR015421">
    <property type="entry name" value="PyrdxlP-dep_Trfase_major"/>
</dbReference>
<dbReference type="InterPro" id="IPR011166">
    <property type="entry name" value="Beta-eliminating_lyase"/>
</dbReference>
<dbReference type="InterPro" id="IPR001597">
    <property type="entry name" value="ArAA_b-elim_lyase/Thr_aldolase"/>
</dbReference>
<dbReference type="GO" id="GO:0016830">
    <property type="term" value="F:carbon-carbon lyase activity"/>
    <property type="evidence" value="ECO:0007669"/>
    <property type="project" value="InterPro"/>
</dbReference>
<feature type="domain" description="Aromatic amino acid beta-eliminating lyase/threonine aldolase" evidence="7">
    <location>
        <begin position="47"/>
        <end position="422"/>
    </location>
</feature>
<dbReference type="KEGG" id="pais:PFX98_08480"/>
<protein>
    <submittedName>
        <fullName evidence="8">Tryptophanase</fullName>
    </submittedName>
</protein>
<evidence type="ECO:0000313" key="8">
    <source>
        <dbReference type="EMBL" id="WIT13639.1"/>
    </source>
</evidence>
<evidence type="ECO:0000313" key="9">
    <source>
        <dbReference type="Proteomes" id="UP001177769"/>
    </source>
</evidence>
<comment type="similarity">
    <text evidence="2">Belongs to the beta-eliminating lyase family.</text>
</comment>
<sequence length="456" mass="50895">MPKTLIEPFRIKSVEPIRMTTRSEREALLAQAKLNVFKLPAEDVLIDWLTDSGTGAMSSRQWGAIMEGDESYAGARSFYRLQAVIQQITGMQHFVPTHQGRAAEKVLFTAVCKRGELVPNNCHFDTTRANLEYLGVEARDLVIAEGLQPALIHPFKGNIDLARVEALLRAEGDRIPFGMITVTNNTGGGQPVSMANIRAYAQLLKAHGKPFIMDVCRFAENAMFIKMREPGYAETSIRDIVKEMFSYADGCTMSAKKDGMVNIGGFIVLRDEAWMDAVRNGLIMSEGFPTYGGLAGRDLEALAVGLEEGMQEDYLRYRLRTAEYLGERLEAAGVGFVRPTGGHAVYIDARTVLPDMPVEHYPAWALCNALYLEGGIRGVEIGSVMFGKRLDDGSETYHSMELLRLAFPRRMYTQSHFDYAAEVIAEVKQKAASIRGVRIVKQPKFLRHFTCECEWI</sequence>
<dbReference type="Gene3D" id="3.90.1150.10">
    <property type="entry name" value="Aspartate Aminotransferase, domain 1"/>
    <property type="match status" value="1"/>
</dbReference>
<gene>
    <name evidence="8" type="ORF">PFX98_08480</name>
</gene>
<evidence type="ECO:0000256" key="1">
    <source>
        <dbReference type="ARBA" id="ARBA00001933"/>
    </source>
</evidence>
<dbReference type="PROSITE" id="PS00853">
    <property type="entry name" value="BETA_ELIM_LYASE"/>
    <property type="match status" value="1"/>
</dbReference>
<name>A0AA95SYG9_9BURK</name>
<dbReference type="SUPFAM" id="SSF53383">
    <property type="entry name" value="PLP-dependent transferases"/>
    <property type="match status" value="1"/>
</dbReference>
<evidence type="ECO:0000256" key="4">
    <source>
        <dbReference type="ARBA" id="ARBA00022898"/>
    </source>
</evidence>
<dbReference type="PIRSF" id="PIRSF001386">
    <property type="entry name" value="Trpase"/>
    <property type="match status" value="1"/>
</dbReference>
<dbReference type="PANTHER" id="PTHR32325:SF4">
    <property type="entry name" value="TRYPTOPHANASE"/>
    <property type="match status" value="1"/>
</dbReference>
<keyword evidence="4 6" id="KW-0663">Pyridoxal phosphate</keyword>
<comment type="cofactor">
    <cofactor evidence="1 6">
        <name>pyridoxal 5'-phosphate</name>
        <dbReference type="ChEBI" id="CHEBI:597326"/>
    </cofactor>
</comment>
<dbReference type="Gene3D" id="3.40.640.10">
    <property type="entry name" value="Type I PLP-dependent aspartate aminotransferase-like (Major domain)"/>
    <property type="match status" value="1"/>
</dbReference>
<organism evidence="8 9">
    <name type="scientific">Paucibacter sediminis</name>
    <dbReference type="NCBI Taxonomy" id="3019553"/>
    <lineage>
        <taxon>Bacteria</taxon>
        <taxon>Pseudomonadati</taxon>
        <taxon>Pseudomonadota</taxon>
        <taxon>Betaproteobacteria</taxon>
        <taxon>Burkholderiales</taxon>
        <taxon>Sphaerotilaceae</taxon>
        <taxon>Roseateles</taxon>
    </lineage>
</organism>